<feature type="transmembrane region" description="Helical" evidence="1">
    <location>
        <begin position="37"/>
        <end position="55"/>
    </location>
</feature>
<keyword evidence="1" id="KW-0472">Membrane</keyword>
<gene>
    <name evidence="2" type="ORF">SAMN05444007_101221</name>
</gene>
<dbReference type="OrthoDB" id="7595324at2"/>
<dbReference type="InterPro" id="IPR021109">
    <property type="entry name" value="Peptidase_aspartic_dom_sf"/>
</dbReference>
<dbReference type="EMBL" id="FNYD01000001">
    <property type="protein sequence ID" value="SEI44948.1"/>
    <property type="molecule type" value="Genomic_DNA"/>
</dbReference>
<keyword evidence="1" id="KW-1133">Transmembrane helix</keyword>
<dbReference type="STRING" id="1227549.SAMN05444007_101221"/>
<name>A0A1H6QMI5_9RHOB</name>
<accession>A0A1H6QMI5</accession>
<protein>
    <submittedName>
        <fullName evidence="2">Aspartyl protease family protein</fullName>
    </submittedName>
</protein>
<dbReference type="NCBIfam" id="TIGR02281">
    <property type="entry name" value="clan_AA_DTGA"/>
    <property type="match status" value="1"/>
</dbReference>
<dbReference type="Proteomes" id="UP000199379">
    <property type="component" value="Unassembled WGS sequence"/>
</dbReference>
<sequence>MDADNTARILYLSLLGAAVAFWFFTQNRQSLGKTMQMVAAWVFIFMGVIAVVGLWEDIRGTVSPGTRMTVTDSRVEVPRAPDGHYYLQLLVNGEPVDFMVDTGASQMVLTQRDAERAGIDPDNLNYFGRAMTANGEVRTAPAQLDSVTLGQFTDSDITAWVNEGDMDQSLLGMEYLQRWSSIQITGGALVLAR</sequence>
<dbReference type="InterPro" id="IPR011969">
    <property type="entry name" value="Clan_AA_Asp_peptidase_C"/>
</dbReference>
<dbReference type="CDD" id="cd05483">
    <property type="entry name" value="retropepsin_like_bacteria"/>
    <property type="match status" value="1"/>
</dbReference>
<proteinExistence type="predicted"/>
<dbReference type="SUPFAM" id="SSF50630">
    <property type="entry name" value="Acid proteases"/>
    <property type="match status" value="1"/>
</dbReference>
<evidence type="ECO:0000313" key="3">
    <source>
        <dbReference type="Proteomes" id="UP000199379"/>
    </source>
</evidence>
<keyword evidence="1" id="KW-0812">Transmembrane</keyword>
<organism evidence="2 3">
    <name type="scientific">Cribrihabitans marinus</name>
    <dbReference type="NCBI Taxonomy" id="1227549"/>
    <lineage>
        <taxon>Bacteria</taxon>
        <taxon>Pseudomonadati</taxon>
        <taxon>Pseudomonadota</taxon>
        <taxon>Alphaproteobacteria</taxon>
        <taxon>Rhodobacterales</taxon>
        <taxon>Paracoccaceae</taxon>
        <taxon>Cribrihabitans</taxon>
    </lineage>
</organism>
<keyword evidence="3" id="KW-1185">Reference proteome</keyword>
<dbReference type="Gene3D" id="2.40.70.10">
    <property type="entry name" value="Acid Proteases"/>
    <property type="match status" value="1"/>
</dbReference>
<evidence type="ECO:0000313" key="2">
    <source>
        <dbReference type="EMBL" id="SEI44948.1"/>
    </source>
</evidence>
<dbReference type="Pfam" id="PF13975">
    <property type="entry name" value="gag-asp_proteas"/>
    <property type="match status" value="1"/>
</dbReference>
<evidence type="ECO:0000256" key="1">
    <source>
        <dbReference type="SAM" id="Phobius"/>
    </source>
</evidence>
<keyword evidence="2" id="KW-0645">Protease</keyword>
<dbReference type="GO" id="GO:0006508">
    <property type="term" value="P:proteolysis"/>
    <property type="evidence" value="ECO:0007669"/>
    <property type="project" value="UniProtKB-KW"/>
</dbReference>
<feature type="transmembrane region" description="Helical" evidence="1">
    <location>
        <begin position="6"/>
        <end position="25"/>
    </location>
</feature>
<dbReference type="GO" id="GO:0008233">
    <property type="term" value="F:peptidase activity"/>
    <property type="evidence" value="ECO:0007669"/>
    <property type="project" value="UniProtKB-KW"/>
</dbReference>
<dbReference type="RefSeq" id="WP_092361688.1">
    <property type="nucleotide sequence ID" value="NZ_BMGV01000001.1"/>
</dbReference>
<dbReference type="AlphaFoldDB" id="A0A1H6QMI5"/>
<keyword evidence="2" id="KW-0378">Hydrolase</keyword>
<dbReference type="InterPro" id="IPR034122">
    <property type="entry name" value="Retropepsin-like_bacterial"/>
</dbReference>
<reference evidence="2 3" key="1">
    <citation type="submission" date="2016-10" db="EMBL/GenBank/DDBJ databases">
        <authorList>
            <person name="de Groot N.N."/>
        </authorList>
    </citation>
    <scope>NUCLEOTIDE SEQUENCE [LARGE SCALE GENOMIC DNA]</scope>
    <source>
        <strain evidence="2 3">DSM 29340</strain>
    </source>
</reference>